<keyword evidence="3" id="KW-1185">Reference proteome</keyword>
<accession>A0A1G5WH18</accession>
<evidence type="ECO:0000313" key="3">
    <source>
        <dbReference type="Proteomes" id="UP000323439"/>
    </source>
</evidence>
<dbReference type="AlphaFoldDB" id="A0A1G5WH18"/>
<dbReference type="Pfam" id="PF01609">
    <property type="entry name" value="DDE_Tnp_1"/>
    <property type="match status" value="1"/>
</dbReference>
<reference evidence="2 3" key="1">
    <citation type="submission" date="2016-10" db="EMBL/GenBank/DDBJ databases">
        <authorList>
            <person name="Varghese N."/>
            <person name="Submissions S."/>
        </authorList>
    </citation>
    <scope>NUCLEOTIDE SEQUENCE [LARGE SCALE GENOMIC DNA]</scope>
    <source>
        <strain evidence="2 3">DSM 16643</strain>
    </source>
</reference>
<dbReference type="PANTHER" id="PTHR33408:SF2">
    <property type="entry name" value="TRANSPOSASE DDE DOMAIN-CONTAINING PROTEIN"/>
    <property type="match status" value="1"/>
</dbReference>
<evidence type="ECO:0000259" key="1">
    <source>
        <dbReference type="Pfam" id="PF01609"/>
    </source>
</evidence>
<sequence>MKGKKGNFMVAYNIQSAVDYETKLICAINVTQNPTDHYELPPIAERAIKNIKTTPKYISADTIYLNQISLSYLADKKIDGLIPTRKQTKEKIGKLNPNKYHKDNFDYDYELDAFKCPEGQYFTLFRTIQ</sequence>
<feature type="domain" description="Transposase IS4-like" evidence="1">
    <location>
        <begin position="5"/>
        <end position="102"/>
    </location>
</feature>
<dbReference type="PANTHER" id="PTHR33408">
    <property type="entry name" value="TRANSPOSASE"/>
    <property type="match status" value="1"/>
</dbReference>
<dbReference type="GO" id="GO:0006313">
    <property type="term" value="P:DNA transposition"/>
    <property type="evidence" value="ECO:0007669"/>
    <property type="project" value="InterPro"/>
</dbReference>
<proteinExistence type="predicted"/>
<gene>
    <name evidence="2" type="ORF">SAMN02910315_01414</name>
</gene>
<dbReference type="RefSeq" id="WP_262492217.1">
    <property type="nucleotide sequence ID" value="NZ_FMXB01000010.1"/>
</dbReference>
<dbReference type="GO" id="GO:0004803">
    <property type="term" value="F:transposase activity"/>
    <property type="evidence" value="ECO:0007669"/>
    <property type="project" value="InterPro"/>
</dbReference>
<evidence type="ECO:0000313" key="2">
    <source>
        <dbReference type="EMBL" id="SDA57461.1"/>
    </source>
</evidence>
<organism evidence="2 3">
    <name type="scientific">Methanobrevibacter millerae</name>
    <dbReference type="NCBI Taxonomy" id="230361"/>
    <lineage>
        <taxon>Archaea</taxon>
        <taxon>Methanobacteriati</taxon>
        <taxon>Methanobacteriota</taxon>
        <taxon>Methanomada group</taxon>
        <taxon>Methanobacteria</taxon>
        <taxon>Methanobacteriales</taxon>
        <taxon>Methanobacteriaceae</taxon>
        <taxon>Methanobrevibacter</taxon>
    </lineage>
</organism>
<dbReference type="GO" id="GO:0003677">
    <property type="term" value="F:DNA binding"/>
    <property type="evidence" value="ECO:0007669"/>
    <property type="project" value="InterPro"/>
</dbReference>
<protein>
    <submittedName>
        <fullName evidence="2">Transposase DDE domain-containing protein</fullName>
    </submittedName>
</protein>
<dbReference type="Proteomes" id="UP000323439">
    <property type="component" value="Unassembled WGS sequence"/>
</dbReference>
<dbReference type="EMBL" id="FMXB01000010">
    <property type="protein sequence ID" value="SDA57461.1"/>
    <property type="molecule type" value="Genomic_DNA"/>
</dbReference>
<dbReference type="InterPro" id="IPR002559">
    <property type="entry name" value="Transposase_11"/>
</dbReference>
<name>A0A1G5WH18_9EURY</name>